<comment type="caution">
    <text evidence="1">The sequence shown here is derived from an EMBL/GenBank/DDBJ whole genome shotgun (WGS) entry which is preliminary data.</text>
</comment>
<dbReference type="NCBIfam" id="TIGR01964">
    <property type="entry name" value="chpXY"/>
    <property type="match status" value="1"/>
</dbReference>
<dbReference type="InterPro" id="IPR010220">
    <property type="entry name" value="CO2_hydration"/>
</dbReference>
<evidence type="ECO:0000313" key="2">
    <source>
        <dbReference type="Proteomes" id="UP000664844"/>
    </source>
</evidence>
<accession>A0ABS3FS68</accession>
<name>A0ABS3FS68_9CYAN</name>
<reference evidence="1 2" key="1">
    <citation type="submission" date="2021-03" db="EMBL/GenBank/DDBJ databases">
        <title>Metabolic Capacity of the Antarctic Cyanobacterium Phormidium pseudopriestleyi that Sustains Oxygenic Photosynthesis in the Presence of Hydrogen Sulfide.</title>
        <authorList>
            <person name="Lumian J.E."/>
            <person name="Jungblut A.D."/>
            <person name="Dillon M.L."/>
            <person name="Hawes I."/>
            <person name="Doran P.T."/>
            <person name="Mackey T.J."/>
            <person name="Dick G.J."/>
            <person name="Grettenberger C.L."/>
            <person name="Sumner D.Y."/>
        </authorList>
    </citation>
    <scope>NUCLEOTIDE SEQUENCE [LARGE SCALE GENOMIC DNA]</scope>
    <source>
        <strain evidence="1 2">FRX01</strain>
    </source>
</reference>
<dbReference type="Proteomes" id="UP000664844">
    <property type="component" value="Unassembled WGS sequence"/>
</dbReference>
<protein>
    <submittedName>
        <fullName evidence="1">CO2 hydration protein</fullName>
    </submittedName>
</protein>
<gene>
    <name evidence="1" type="ORF">J0895_11445</name>
</gene>
<dbReference type="RefSeq" id="WP_207088220.1">
    <property type="nucleotide sequence ID" value="NZ_JAFLQW010000306.1"/>
</dbReference>
<evidence type="ECO:0000313" key="1">
    <source>
        <dbReference type="EMBL" id="MBO0349712.1"/>
    </source>
</evidence>
<proteinExistence type="predicted"/>
<dbReference type="Pfam" id="PF10216">
    <property type="entry name" value="ChpXY"/>
    <property type="match status" value="1"/>
</dbReference>
<sequence>MPLSKLKDSNHPLIEYIERLEAGGDLLPDSPENLIEVVGILKSYGVVLDAYCRNLIYIAEHQFLVIFPFFKYFNGEFSFPKLLRHLFHDRLNFEYAEYCMKAMFWHGGGGLDEYVDSPEFKELAEAAIQRQLKFNPVILGLNKLFPDFLLEQVRQLAYYSALGQFWRVMSDMFISLSDRYDAGEITSISQVVNHVLNGLVADASTPITYSVKIGDKVYDILPKKAGLTFLADTAVPYVEAVFFRGTPFPGTISYNAQAHQIPEFQQQFSYGALYADPLPTGAAGIPPTLLMQDMRHYLPDYLHEVYRNSCRGEDDLRVQICQSFQKSMFCVTTATIQGLAPHPLDTKEPEQQQANRAYLESWVDRFVTSRLSEVNKPTERSCKLFLTPVDK</sequence>
<keyword evidence="2" id="KW-1185">Reference proteome</keyword>
<dbReference type="EMBL" id="JAFLQW010000306">
    <property type="protein sequence ID" value="MBO0349712.1"/>
    <property type="molecule type" value="Genomic_DNA"/>
</dbReference>
<organism evidence="1 2">
    <name type="scientific">Phormidium pseudopriestleyi FRX01</name>
    <dbReference type="NCBI Taxonomy" id="1759528"/>
    <lineage>
        <taxon>Bacteria</taxon>
        <taxon>Bacillati</taxon>
        <taxon>Cyanobacteriota</taxon>
        <taxon>Cyanophyceae</taxon>
        <taxon>Oscillatoriophycideae</taxon>
        <taxon>Oscillatoriales</taxon>
        <taxon>Oscillatoriaceae</taxon>
        <taxon>Phormidium</taxon>
    </lineage>
</organism>